<reference evidence="2" key="1">
    <citation type="submission" date="2021-01" db="EMBL/GenBank/DDBJ databases">
        <authorList>
            <person name="Corre E."/>
            <person name="Pelletier E."/>
            <person name="Niang G."/>
            <person name="Scheremetjew M."/>
            <person name="Finn R."/>
            <person name="Kale V."/>
            <person name="Holt S."/>
            <person name="Cochrane G."/>
            <person name="Meng A."/>
            <person name="Brown T."/>
            <person name="Cohen L."/>
        </authorList>
    </citation>
    <scope>NUCLEOTIDE SEQUENCE</scope>
    <source>
        <strain evidence="2">CCAP 1951/1</strain>
    </source>
</reference>
<accession>A0A7S1MRQ5</accession>
<evidence type="ECO:0000313" key="2">
    <source>
        <dbReference type="EMBL" id="CAD9137313.1"/>
    </source>
</evidence>
<feature type="compositionally biased region" description="Low complexity" evidence="1">
    <location>
        <begin position="47"/>
        <end position="67"/>
    </location>
</feature>
<sequence length="291" mass="32534">MGGKNSKPADAPPPPPVAAAEHKQPGAAGSDDDDPLAGTPFALGAQTSKPAAPAATTPSDAKPTTADNATPPPQPANPDGPSKPDTMLAPGEKSIYHERPEHAAHDMTTVDAAIARGYMPHYSKVIDPVETINPVTGKSIYYSARPWRCDDRFQDWFATFIKHRRWDKVSETWAVLRQCAKADYGEQPTVPYVSLERREIMYYVDRAEHDMIRDRFWQRYPWSQREPIRTMLEDGSRMRVWRHQREIELEAKEGRVEDLIAGANHGEVTYGRVDDLVADKSMPKAMPGRVH</sequence>
<dbReference type="EMBL" id="HBGF01038483">
    <property type="protein sequence ID" value="CAD9137313.1"/>
    <property type="molecule type" value="Transcribed_RNA"/>
</dbReference>
<organism evidence="2">
    <name type="scientific">Neobodo designis</name>
    <name type="common">Flagellated protozoan</name>
    <name type="synonym">Bodo designis</name>
    <dbReference type="NCBI Taxonomy" id="312471"/>
    <lineage>
        <taxon>Eukaryota</taxon>
        <taxon>Discoba</taxon>
        <taxon>Euglenozoa</taxon>
        <taxon>Kinetoplastea</taxon>
        <taxon>Metakinetoplastina</taxon>
        <taxon>Neobodonida</taxon>
        <taxon>Neobodo</taxon>
    </lineage>
</organism>
<evidence type="ECO:0000256" key="1">
    <source>
        <dbReference type="SAM" id="MobiDB-lite"/>
    </source>
</evidence>
<dbReference type="AlphaFoldDB" id="A0A7S1MRQ5"/>
<name>A0A7S1MRQ5_NEODS</name>
<protein>
    <submittedName>
        <fullName evidence="2">Uncharacterized protein</fullName>
    </submittedName>
</protein>
<proteinExistence type="predicted"/>
<feature type="region of interest" description="Disordered" evidence="1">
    <location>
        <begin position="1"/>
        <end position="90"/>
    </location>
</feature>
<gene>
    <name evidence="2" type="ORF">NDES1114_LOCUS25739</name>
</gene>